<dbReference type="InterPro" id="IPR015424">
    <property type="entry name" value="PyrdxlP-dep_Trfase"/>
</dbReference>
<dbReference type="InterPro" id="IPR050103">
    <property type="entry name" value="Class-III_PLP-dep_AT"/>
</dbReference>
<feature type="non-terminal residue" evidence="5">
    <location>
        <position position="1"/>
    </location>
</feature>
<dbReference type="GO" id="GO:0008483">
    <property type="term" value="F:transaminase activity"/>
    <property type="evidence" value="ECO:0007669"/>
    <property type="project" value="UniProtKB-KW"/>
</dbReference>
<protein>
    <recommendedName>
        <fullName evidence="6">Aspartate aminotransferase family protein</fullName>
    </recommendedName>
</protein>
<organism evidence="5">
    <name type="scientific">marine metagenome</name>
    <dbReference type="NCBI Taxonomy" id="408172"/>
    <lineage>
        <taxon>unclassified sequences</taxon>
        <taxon>metagenomes</taxon>
        <taxon>ecological metagenomes</taxon>
    </lineage>
</organism>
<dbReference type="GO" id="GO:0042802">
    <property type="term" value="F:identical protein binding"/>
    <property type="evidence" value="ECO:0007669"/>
    <property type="project" value="TreeGrafter"/>
</dbReference>
<dbReference type="Pfam" id="PF00202">
    <property type="entry name" value="Aminotran_3"/>
    <property type="match status" value="1"/>
</dbReference>
<dbReference type="AlphaFoldDB" id="A0A381Q0U0"/>
<dbReference type="PIRSF" id="PIRSF000521">
    <property type="entry name" value="Transaminase_4ab_Lys_Orn"/>
    <property type="match status" value="1"/>
</dbReference>
<dbReference type="InterPro" id="IPR015421">
    <property type="entry name" value="PyrdxlP-dep_Trfase_major"/>
</dbReference>
<keyword evidence="4" id="KW-0663">Pyridoxal phosphate</keyword>
<dbReference type="FunFam" id="3.40.640.10:FF:000004">
    <property type="entry name" value="Acetylornithine aminotransferase"/>
    <property type="match status" value="1"/>
</dbReference>
<dbReference type="PANTHER" id="PTHR11986">
    <property type="entry name" value="AMINOTRANSFERASE CLASS III"/>
    <property type="match status" value="1"/>
</dbReference>
<dbReference type="PROSITE" id="PS00600">
    <property type="entry name" value="AA_TRANSFER_CLASS_3"/>
    <property type="match status" value="1"/>
</dbReference>
<accession>A0A381Q0U0</accession>
<sequence>VNIVRGEGSLVWDDSGKDYVDGLGSLWYCQVGHGRAEIIDAVADQMRRIEAYNIFDPFTNEPAVRVAEMIVERSPHPDGRVFLGCSGSEAVDSALKIARQYHQKRGDADRQVVVRRTNGYHGTNFGGTSAQGIAPNREGWGDLVPHFVEVPHDDLEAAATLFAEQGERIAAVISEPVQGAGGVHPPPAGYLEGLRRLCDDNGALLIFDEVICGFGRTGEWFGAQHYGVTPDLMTFAKAVTSGYLPLSGVILSRGVCEVFEEPGFIFRSGYTYAGHQASCAAGIANLQLMTDEGLVERANHVGDQLRGGLDALVADGLIESWRGTGAVYAAELGRDAIPVRNEILANGVIVRPIGTCLAICPPLVITDDEVGRIVDTMAAALR</sequence>
<dbReference type="SUPFAM" id="SSF53383">
    <property type="entry name" value="PLP-dependent transferases"/>
    <property type="match status" value="1"/>
</dbReference>
<keyword evidence="2" id="KW-0032">Aminotransferase</keyword>
<dbReference type="GO" id="GO:0030170">
    <property type="term" value="F:pyridoxal phosphate binding"/>
    <property type="evidence" value="ECO:0007669"/>
    <property type="project" value="InterPro"/>
</dbReference>
<evidence type="ECO:0000256" key="4">
    <source>
        <dbReference type="ARBA" id="ARBA00022898"/>
    </source>
</evidence>
<evidence type="ECO:0000313" key="5">
    <source>
        <dbReference type="EMBL" id="SUZ72740.1"/>
    </source>
</evidence>
<dbReference type="CDD" id="cd00610">
    <property type="entry name" value="OAT_like"/>
    <property type="match status" value="1"/>
</dbReference>
<name>A0A381Q0U0_9ZZZZ</name>
<dbReference type="Gene3D" id="3.90.1150.10">
    <property type="entry name" value="Aspartate Aminotransferase, domain 1"/>
    <property type="match status" value="1"/>
</dbReference>
<proteinExistence type="predicted"/>
<dbReference type="Gene3D" id="3.40.640.10">
    <property type="entry name" value="Type I PLP-dependent aspartate aminotransferase-like (Major domain)"/>
    <property type="match status" value="1"/>
</dbReference>
<gene>
    <name evidence="5" type="ORF">METZ01_LOCUS25594</name>
</gene>
<reference evidence="5" key="1">
    <citation type="submission" date="2018-05" db="EMBL/GenBank/DDBJ databases">
        <authorList>
            <person name="Lanie J.A."/>
            <person name="Ng W.-L."/>
            <person name="Kazmierczak K.M."/>
            <person name="Andrzejewski T.M."/>
            <person name="Davidsen T.M."/>
            <person name="Wayne K.J."/>
            <person name="Tettelin H."/>
            <person name="Glass J.I."/>
            <person name="Rusch D."/>
            <person name="Podicherti R."/>
            <person name="Tsui H.-C.T."/>
            <person name="Winkler M.E."/>
        </authorList>
    </citation>
    <scope>NUCLEOTIDE SEQUENCE</scope>
</reference>
<dbReference type="PANTHER" id="PTHR11986:SF79">
    <property type="entry name" value="ACETYLORNITHINE AMINOTRANSFERASE, MITOCHONDRIAL"/>
    <property type="match status" value="1"/>
</dbReference>
<dbReference type="InterPro" id="IPR049704">
    <property type="entry name" value="Aminotrans_3_PPA_site"/>
</dbReference>
<dbReference type="EMBL" id="UINC01001157">
    <property type="protein sequence ID" value="SUZ72740.1"/>
    <property type="molecule type" value="Genomic_DNA"/>
</dbReference>
<keyword evidence="3" id="KW-0808">Transferase</keyword>
<evidence type="ECO:0008006" key="6">
    <source>
        <dbReference type="Google" id="ProtNLM"/>
    </source>
</evidence>
<dbReference type="InterPro" id="IPR005814">
    <property type="entry name" value="Aminotrans_3"/>
</dbReference>
<evidence type="ECO:0000256" key="1">
    <source>
        <dbReference type="ARBA" id="ARBA00001933"/>
    </source>
</evidence>
<comment type="cofactor">
    <cofactor evidence="1">
        <name>pyridoxal 5'-phosphate</name>
        <dbReference type="ChEBI" id="CHEBI:597326"/>
    </cofactor>
</comment>
<evidence type="ECO:0000256" key="2">
    <source>
        <dbReference type="ARBA" id="ARBA00022576"/>
    </source>
</evidence>
<dbReference type="InterPro" id="IPR015422">
    <property type="entry name" value="PyrdxlP-dep_Trfase_small"/>
</dbReference>
<evidence type="ECO:0000256" key="3">
    <source>
        <dbReference type="ARBA" id="ARBA00022679"/>
    </source>
</evidence>